<dbReference type="InterPro" id="IPR036890">
    <property type="entry name" value="HATPase_C_sf"/>
</dbReference>
<evidence type="ECO:0000259" key="9">
    <source>
        <dbReference type="Pfam" id="PF07730"/>
    </source>
</evidence>
<organism evidence="10 11">
    <name type="scientific">Ferriphaselus amnicola</name>
    <dbReference type="NCBI Taxonomy" id="1188319"/>
    <lineage>
        <taxon>Bacteria</taxon>
        <taxon>Pseudomonadati</taxon>
        <taxon>Pseudomonadota</taxon>
        <taxon>Betaproteobacteria</taxon>
        <taxon>Nitrosomonadales</taxon>
        <taxon>Gallionellaceae</taxon>
        <taxon>Ferriphaselus</taxon>
    </lineage>
</organism>
<evidence type="ECO:0000256" key="7">
    <source>
        <dbReference type="ARBA" id="ARBA00022840"/>
    </source>
</evidence>
<dbReference type="Gene3D" id="1.20.5.1930">
    <property type="match status" value="1"/>
</dbReference>
<evidence type="ECO:0000313" key="11">
    <source>
        <dbReference type="Proteomes" id="UP000033070"/>
    </source>
</evidence>
<dbReference type="STRING" id="1188319.OYT1_01351"/>
<keyword evidence="8" id="KW-0902">Two-component regulatory system</keyword>
<gene>
    <name evidence="10" type="ORF">OYT1_ch2516</name>
</gene>
<dbReference type="EC" id="2.7.13.3" evidence="2"/>
<evidence type="ECO:0000256" key="5">
    <source>
        <dbReference type="ARBA" id="ARBA00022741"/>
    </source>
</evidence>
<protein>
    <recommendedName>
        <fullName evidence="2">histidine kinase</fullName>
        <ecNumber evidence="2">2.7.13.3</ecNumber>
    </recommendedName>
</protein>
<evidence type="ECO:0000256" key="3">
    <source>
        <dbReference type="ARBA" id="ARBA00022553"/>
    </source>
</evidence>
<name>A0A2Z6GF77_9PROT</name>
<dbReference type="PANTHER" id="PTHR24421">
    <property type="entry name" value="NITRATE/NITRITE SENSOR PROTEIN NARX-RELATED"/>
    <property type="match status" value="1"/>
</dbReference>
<accession>A0A2Z6GF77</accession>
<dbReference type="InterPro" id="IPR011712">
    <property type="entry name" value="Sig_transdc_His_kin_sub3_dim/P"/>
</dbReference>
<keyword evidence="5" id="KW-0547">Nucleotide-binding</keyword>
<dbReference type="RefSeq" id="WP_062626542.1">
    <property type="nucleotide sequence ID" value="NZ_AP018738.1"/>
</dbReference>
<keyword evidence="4" id="KW-0808">Transferase</keyword>
<sequence length="240" mass="26650">MATEGHGHHGERRSDQRLRLMFAQLLDEQEHDRQRIATELHGGIGQVMSLVKITLEAAAAQIEGGSADKAEQSIRWLIPIVVDSLSELRRISTDLRPSILDDLGLLATLTWFFRRLEKSRPDLKIERDVHIEEEDVPAVLRITLFRILQEAVALLLKEDSATSITLDVHTVGGMLVLEVSSCVGDAAVVAEQLQESIDLLSIRERAILYGGKCKLSVEEGNEAQIRVSWSAKALATFAVR</sequence>
<dbReference type="Pfam" id="PF07730">
    <property type="entry name" value="HisKA_3"/>
    <property type="match status" value="1"/>
</dbReference>
<evidence type="ECO:0000256" key="1">
    <source>
        <dbReference type="ARBA" id="ARBA00000085"/>
    </source>
</evidence>
<dbReference type="GO" id="GO:0016020">
    <property type="term" value="C:membrane"/>
    <property type="evidence" value="ECO:0007669"/>
    <property type="project" value="InterPro"/>
</dbReference>
<dbReference type="OrthoDB" id="5298972at2"/>
<comment type="catalytic activity">
    <reaction evidence="1">
        <text>ATP + protein L-histidine = ADP + protein N-phospho-L-histidine.</text>
        <dbReference type="EC" id="2.7.13.3"/>
    </reaction>
</comment>
<dbReference type="PANTHER" id="PTHR24421:SF10">
    <property type="entry name" value="NITRATE_NITRITE SENSOR PROTEIN NARQ"/>
    <property type="match status" value="1"/>
</dbReference>
<dbReference type="AlphaFoldDB" id="A0A2Z6GF77"/>
<evidence type="ECO:0000256" key="2">
    <source>
        <dbReference type="ARBA" id="ARBA00012438"/>
    </source>
</evidence>
<evidence type="ECO:0000256" key="4">
    <source>
        <dbReference type="ARBA" id="ARBA00022679"/>
    </source>
</evidence>
<dbReference type="GO" id="GO:0000155">
    <property type="term" value="F:phosphorelay sensor kinase activity"/>
    <property type="evidence" value="ECO:0007669"/>
    <property type="project" value="InterPro"/>
</dbReference>
<evidence type="ECO:0000256" key="6">
    <source>
        <dbReference type="ARBA" id="ARBA00022777"/>
    </source>
</evidence>
<dbReference type="KEGG" id="fam:OYT1_ch2516"/>
<keyword evidence="3" id="KW-0597">Phosphoprotein</keyword>
<dbReference type="InterPro" id="IPR050482">
    <property type="entry name" value="Sensor_HK_TwoCompSys"/>
</dbReference>
<keyword evidence="7" id="KW-0067">ATP-binding</keyword>
<evidence type="ECO:0000313" key="10">
    <source>
        <dbReference type="EMBL" id="BBE52029.1"/>
    </source>
</evidence>
<evidence type="ECO:0000256" key="8">
    <source>
        <dbReference type="ARBA" id="ARBA00023012"/>
    </source>
</evidence>
<keyword evidence="11" id="KW-1185">Reference proteome</keyword>
<dbReference type="GO" id="GO:0046983">
    <property type="term" value="F:protein dimerization activity"/>
    <property type="evidence" value="ECO:0007669"/>
    <property type="project" value="InterPro"/>
</dbReference>
<dbReference type="GO" id="GO:0005524">
    <property type="term" value="F:ATP binding"/>
    <property type="evidence" value="ECO:0007669"/>
    <property type="project" value="UniProtKB-KW"/>
</dbReference>
<feature type="domain" description="Signal transduction histidine kinase subgroup 3 dimerisation and phosphoacceptor" evidence="9">
    <location>
        <begin position="33"/>
        <end position="99"/>
    </location>
</feature>
<dbReference type="Proteomes" id="UP000033070">
    <property type="component" value="Chromosome"/>
</dbReference>
<dbReference type="EMBL" id="AP018738">
    <property type="protein sequence ID" value="BBE52029.1"/>
    <property type="molecule type" value="Genomic_DNA"/>
</dbReference>
<reference evidence="10 11" key="1">
    <citation type="submission" date="2018-06" db="EMBL/GenBank/DDBJ databases">
        <title>OYT1 Genome Sequencing.</title>
        <authorList>
            <person name="Kato S."/>
            <person name="Itoh T."/>
            <person name="Ohkuma M."/>
        </authorList>
    </citation>
    <scope>NUCLEOTIDE SEQUENCE [LARGE SCALE GENOMIC DNA]</scope>
    <source>
        <strain evidence="10 11">OYT1</strain>
    </source>
</reference>
<keyword evidence="6 10" id="KW-0418">Kinase</keyword>
<proteinExistence type="predicted"/>
<dbReference type="Gene3D" id="3.30.565.10">
    <property type="entry name" value="Histidine kinase-like ATPase, C-terminal domain"/>
    <property type="match status" value="1"/>
</dbReference>